<organism evidence="5 6">
    <name type="scientific">Gulbenkiania indica</name>
    <dbReference type="NCBI Taxonomy" id="375574"/>
    <lineage>
        <taxon>Bacteria</taxon>
        <taxon>Pseudomonadati</taxon>
        <taxon>Pseudomonadota</taxon>
        <taxon>Betaproteobacteria</taxon>
        <taxon>Neisseriales</taxon>
        <taxon>Chromobacteriaceae</taxon>
        <taxon>Gulbenkiania</taxon>
    </lineage>
</organism>
<keyword evidence="1 2" id="KW-0807">Transducer</keyword>
<dbReference type="PANTHER" id="PTHR32089:SF112">
    <property type="entry name" value="LYSOZYME-LIKE PROTEIN-RELATED"/>
    <property type="match status" value="1"/>
</dbReference>
<dbReference type="Pfam" id="PF00015">
    <property type="entry name" value="MCPsignal"/>
    <property type="match status" value="1"/>
</dbReference>
<dbReference type="SMART" id="SM00283">
    <property type="entry name" value="MA"/>
    <property type="match status" value="1"/>
</dbReference>
<keyword evidence="6" id="KW-1185">Reference proteome</keyword>
<proteinExistence type="predicted"/>
<evidence type="ECO:0000256" key="1">
    <source>
        <dbReference type="ARBA" id="ARBA00023224"/>
    </source>
</evidence>
<name>A0A0K6H5U5_9NEIS</name>
<evidence type="ECO:0000256" key="3">
    <source>
        <dbReference type="SAM" id="Coils"/>
    </source>
</evidence>
<evidence type="ECO:0000259" key="4">
    <source>
        <dbReference type="PROSITE" id="PS50111"/>
    </source>
</evidence>
<keyword evidence="5" id="KW-0675">Receptor</keyword>
<dbReference type="GO" id="GO:0007165">
    <property type="term" value="P:signal transduction"/>
    <property type="evidence" value="ECO:0007669"/>
    <property type="project" value="UniProtKB-KW"/>
</dbReference>
<dbReference type="InterPro" id="IPR004089">
    <property type="entry name" value="MCPsignal_dom"/>
</dbReference>
<dbReference type="InterPro" id="IPR025991">
    <property type="entry name" value="Chemoreceptor_zinc-bind_dom"/>
</dbReference>
<accession>A0A0K6H5U5</accession>
<dbReference type="STRING" id="375574.GCA_001418035_02383"/>
<dbReference type="PROSITE" id="PS50111">
    <property type="entry name" value="CHEMOTAXIS_TRANSDUC_2"/>
    <property type="match status" value="1"/>
</dbReference>
<dbReference type="Gene3D" id="1.20.120.30">
    <property type="entry name" value="Aspartate receptor, ligand-binding domain"/>
    <property type="match status" value="1"/>
</dbReference>
<evidence type="ECO:0000256" key="2">
    <source>
        <dbReference type="PROSITE-ProRule" id="PRU00284"/>
    </source>
</evidence>
<gene>
    <name evidence="5" type="ORF">Ga0061063_2607</name>
</gene>
<evidence type="ECO:0000313" key="6">
    <source>
        <dbReference type="Proteomes" id="UP000243535"/>
    </source>
</evidence>
<feature type="domain" description="Methyl-accepting transducer" evidence="4">
    <location>
        <begin position="71"/>
        <end position="279"/>
    </location>
</feature>
<dbReference type="Proteomes" id="UP000243535">
    <property type="component" value="Unassembled WGS sequence"/>
</dbReference>
<reference evidence="6" key="1">
    <citation type="submission" date="2015-08" db="EMBL/GenBank/DDBJ databases">
        <authorList>
            <person name="Varghese N."/>
        </authorList>
    </citation>
    <scope>NUCLEOTIDE SEQUENCE [LARGE SCALE GENOMIC DNA]</scope>
    <source>
        <strain evidence="6">DSM 17901</strain>
    </source>
</reference>
<dbReference type="EMBL" id="CYHA01000007">
    <property type="protein sequence ID" value="CUA86203.1"/>
    <property type="molecule type" value="Genomic_DNA"/>
</dbReference>
<dbReference type="PANTHER" id="PTHR32089">
    <property type="entry name" value="METHYL-ACCEPTING CHEMOTAXIS PROTEIN MCPB"/>
    <property type="match status" value="1"/>
</dbReference>
<feature type="coiled-coil region" evidence="3">
    <location>
        <begin position="2"/>
        <end position="50"/>
    </location>
</feature>
<dbReference type="GO" id="GO:0016020">
    <property type="term" value="C:membrane"/>
    <property type="evidence" value="ECO:0007669"/>
    <property type="project" value="InterPro"/>
</dbReference>
<keyword evidence="3" id="KW-0175">Coiled coil</keyword>
<protein>
    <submittedName>
        <fullName evidence="5">Methyl-accepting chemotaxis protein (MCP) signalling domain/Chemoreceptor zinc-binding domain</fullName>
    </submittedName>
</protein>
<dbReference type="OrthoDB" id="9808588at2"/>
<dbReference type="Pfam" id="PF13682">
    <property type="entry name" value="CZB"/>
    <property type="match status" value="1"/>
</dbReference>
<dbReference type="AlphaFoldDB" id="A0A0K6H5U5"/>
<dbReference type="SUPFAM" id="SSF58104">
    <property type="entry name" value="Methyl-accepting chemotaxis protein (MCP) signaling domain"/>
    <property type="match status" value="1"/>
</dbReference>
<evidence type="ECO:0000313" key="5">
    <source>
        <dbReference type="EMBL" id="CUA86203.1"/>
    </source>
</evidence>
<dbReference type="Gene3D" id="1.10.287.950">
    <property type="entry name" value="Methyl-accepting chemotaxis protein"/>
    <property type="match status" value="1"/>
</dbReference>
<dbReference type="RefSeq" id="WP_082446447.1">
    <property type="nucleotide sequence ID" value="NZ_LION01000007.1"/>
</dbReference>
<sequence>MFGATKRQLAELQERHAQLQQENQQLQRELDATRQMHQQVLLELQQHQQRQQKQDSYIQPFGEFCEGVTGIRASFADLAQLMDSHFTTAADAVSTLHTTRTAVDGLANSINEIVVAQKRTAEAMDALNSKTGQIRQFVQLIKDVADQTNLLALNAAIEAARAGEMGRGFAVVADEVRKLAERTATATNEIASLVSDVETASSSTKDQVTEAAQHAEGYRDTGLATAETIREMVDVSEQMARVISQGANTSFMEVVKLDHVVFKLDIYRAMISQSTLDAAQLSSHQNCRLGKWYYEGRGHQQCKGTPVFSQLETPHAHVHEFGKEAIQAFQAGDMAGTQQALQRMESASHQVMELLTRLESEPCDKAHKI</sequence>